<evidence type="ECO:0000259" key="9">
    <source>
        <dbReference type="PROSITE" id="PS51755"/>
    </source>
</evidence>
<evidence type="ECO:0000256" key="5">
    <source>
        <dbReference type="ARBA" id="ARBA00023163"/>
    </source>
</evidence>
<proteinExistence type="predicted"/>
<dbReference type="SUPFAM" id="SSF52172">
    <property type="entry name" value="CheY-like"/>
    <property type="match status" value="1"/>
</dbReference>
<dbReference type="GO" id="GO:0000976">
    <property type="term" value="F:transcription cis-regulatory region binding"/>
    <property type="evidence" value="ECO:0007669"/>
    <property type="project" value="TreeGrafter"/>
</dbReference>
<accession>A0AAU9DFP5</accession>
<dbReference type="GO" id="GO:0006355">
    <property type="term" value="P:regulation of DNA-templated transcription"/>
    <property type="evidence" value="ECO:0007669"/>
    <property type="project" value="InterPro"/>
</dbReference>
<dbReference type="InterPro" id="IPR011006">
    <property type="entry name" value="CheY-like_superfamily"/>
</dbReference>
<feature type="DNA-binding region" description="OmpR/PhoB-type" evidence="7">
    <location>
        <begin position="127"/>
        <end position="222"/>
    </location>
</feature>
<keyword evidence="3" id="KW-0805">Transcription regulation</keyword>
<dbReference type="EMBL" id="AP027059">
    <property type="protein sequence ID" value="BDU51257.1"/>
    <property type="molecule type" value="Genomic_DNA"/>
</dbReference>
<dbReference type="InterPro" id="IPR001789">
    <property type="entry name" value="Sig_transdc_resp-reg_receiver"/>
</dbReference>
<evidence type="ECO:0000313" key="11">
    <source>
        <dbReference type="Proteomes" id="UP001321582"/>
    </source>
</evidence>
<feature type="modified residue" description="4-aspartylphosphate" evidence="6">
    <location>
        <position position="51"/>
    </location>
</feature>
<keyword evidence="4 7" id="KW-0238">DNA-binding</keyword>
<dbReference type="Pfam" id="PF00486">
    <property type="entry name" value="Trans_reg_C"/>
    <property type="match status" value="1"/>
</dbReference>
<evidence type="ECO:0000259" key="8">
    <source>
        <dbReference type="PROSITE" id="PS50110"/>
    </source>
</evidence>
<protein>
    <submittedName>
        <fullName evidence="10">DNA-binding response regulator</fullName>
    </submittedName>
</protein>
<evidence type="ECO:0000256" key="2">
    <source>
        <dbReference type="ARBA" id="ARBA00023012"/>
    </source>
</evidence>
<organism evidence="10 11">
    <name type="scientific">Haliovirga abyssi</name>
    <dbReference type="NCBI Taxonomy" id="2996794"/>
    <lineage>
        <taxon>Bacteria</taxon>
        <taxon>Fusobacteriati</taxon>
        <taxon>Fusobacteriota</taxon>
        <taxon>Fusobacteriia</taxon>
        <taxon>Fusobacteriales</taxon>
        <taxon>Haliovirgaceae</taxon>
        <taxon>Haliovirga</taxon>
    </lineage>
</organism>
<evidence type="ECO:0000313" key="10">
    <source>
        <dbReference type="EMBL" id="BDU51257.1"/>
    </source>
</evidence>
<dbReference type="InterPro" id="IPR039420">
    <property type="entry name" value="WalR-like"/>
</dbReference>
<dbReference type="AlphaFoldDB" id="A0AAU9DFP5"/>
<dbReference type="SMART" id="SM00448">
    <property type="entry name" value="REC"/>
    <property type="match status" value="1"/>
</dbReference>
<feature type="domain" description="Response regulatory" evidence="8">
    <location>
        <begin position="2"/>
        <end position="119"/>
    </location>
</feature>
<evidence type="ECO:0000256" key="6">
    <source>
        <dbReference type="PROSITE-ProRule" id="PRU00169"/>
    </source>
</evidence>
<reference evidence="10 11" key="1">
    <citation type="submission" date="2022-11" db="EMBL/GenBank/DDBJ databases">
        <title>Haliovirga abyssi gen. nov., sp. nov., a mesophilic fermentative bacterium isolated from the Iheya North hydrothermal field and the proposal of Haliovirgaceae fam. nov.</title>
        <authorList>
            <person name="Miyazaki U."/>
            <person name="Tame A."/>
            <person name="Miyazaki J."/>
            <person name="Takai K."/>
            <person name="Sawayama S."/>
            <person name="Kitajima M."/>
            <person name="Okamoto A."/>
            <person name="Nakagawa S."/>
        </authorList>
    </citation>
    <scope>NUCLEOTIDE SEQUENCE [LARGE SCALE GENOMIC DNA]</scope>
    <source>
        <strain evidence="10 11">IC12</strain>
    </source>
</reference>
<dbReference type="RefSeq" id="WP_307904113.1">
    <property type="nucleotide sequence ID" value="NZ_AP027059.1"/>
</dbReference>
<dbReference type="CDD" id="cd00383">
    <property type="entry name" value="trans_reg_C"/>
    <property type="match status" value="1"/>
</dbReference>
<dbReference type="PANTHER" id="PTHR48111:SF1">
    <property type="entry name" value="TWO-COMPONENT RESPONSE REGULATOR ORR33"/>
    <property type="match status" value="1"/>
</dbReference>
<keyword evidence="11" id="KW-1185">Reference proteome</keyword>
<dbReference type="PROSITE" id="PS51755">
    <property type="entry name" value="OMPR_PHOB"/>
    <property type="match status" value="1"/>
</dbReference>
<dbReference type="Proteomes" id="UP001321582">
    <property type="component" value="Chromosome"/>
</dbReference>
<gene>
    <name evidence="10" type="primary">vicR</name>
    <name evidence="10" type="ORF">HLVA_18260</name>
</gene>
<dbReference type="GO" id="GO:0005829">
    <property type="term" value="C:cytosol"/>
    <property type="evidence" value="ECO:0007669"/>
    <property type="project" value="TreeGrafter"/>
</dbReference>
<dbReference type="Pfam" id="PF00072">
    <property type="entry name" value="Response_reg"/>
    <property type="match status" value="1"/>
</dbReference>
<dbReference type="GO" id="GO:0000156">
    <property type="term" value="F:phosphorelay response regulator activity"/>
    <property type="evidence" value="ECO:0007669"/>
    <property type="project" value="TreeGrafter"/>
</dbReference>
<dbReference type="KEGG" id="haby:HLVA_18260"/>
<dbReference type="InterPro" id="IPR036388">
    <property type="entry name" value="WH-like_DNA-bd_sf"/>
</dbReference>
<keyword evidence="2" id="KW-0902">Two-component regulatory system</keyword>
<name>A0AAU9DFP5_9FUSO</name>
<keyword evidence="1 6" id="KW-0597">Phosphoprotein</keyword>
<dbReference type="Gene3D" id="6.10.250.690">
    <property type="match status" value="1"/>
</dbReference>
<evidence type="ECO:0000256" key="4">
    <source>
        <dbReference type="ARBA" id="ARBA00023125"/>
    </source>
</evidence>
<dbReference type="InterPro" id="IPR001867">
    <property type="entry name" value="OmpR/PhoB-type_DNA-bd"/>
</dbReference>
<dbReference type="SMART" id="SM00862">
    <property type="entry name" value="Trans_reg_C"/>
    <property type="match status" value="1"/>
</dbReference>
<feature type="domain" description="OmpR/PhoB-type" evidence="9">
    <location>
        <begin position="127"/>
        <end position="222"/>
    </location>
</feature>
<dbReference type="GO" id="GO:0032993">
    <property type="term" value="C:protein-DNA complex"/>
    <property type="evidence" value="ECO:0007669"/>
    <property type="project" value="TreeGrafter"/>
</dbReference>
<dbReference type="PROSITE" id="PS50110">
    <property type="entry name" value="RESPONSE_REGULATORY"/>
    <property type="match status" value="1"/>
</dbReference>
<dbReference type="Gene3D" id="3.40.50.2300">
    <property type="match status" value="1"/>
</dbReference>
<evidence type="ECO:0000256" key="1">
    <source>
        <dbReference type="ARBA" id="ARBA00022553"/>
    </source>
</evidence>
<sequence>MSIVIVEDDIVTLELIADKFEKEGFFVEKCDTGKKGLNKIEKNGAELVILDINLPDILGYDVCEKIKNNPAIYGLPKVILLTQKISDNDVIKGFEIGADDYVRKPFNVEELFLRAIRLVGDRTVNSKDIIKYRNIIVYKNKKIVKVNDKEIKLTKKEFELLLYFIINKGIVLSKDKIYFNVWQDYLDSNNKTFDMCLSRLKKKIEPLKDNLENIKGMGYKLK</sequence>
<dbReference type="Gene3D" id="1.10.10.10">
    <property type="entry name" value="Winged helix-like DNA-binding domain superfamily/Winged helix DNA-binding domain"/>
    <property type="match status" value="1"/>
</dbReference>
<evidence type="ECO:0000256" key="7">
    <source>
        <dbReference type="PROSITE-ProRule" id="PRU01091"/>
    </source>
</evidence>
<keyword evidence="5" id="KW-0804">Transcription</keyword>
<dbReference type="CDD" id="cd17574">
    <property type="entry name" value="REC_OmpR"/>
    <property type="match status" value="1"/>
</dbReference>
<evidence type="ECO:0000256" key="3">
    <source>
        <dbReference type="ARBA" id="ARBA00023015"/>
    </source>
</evidence>
<dbReference type="PANTHER" id="PTHR48111">
    <property type="entry name" value="REGULATOR OF RPOS"/>
    <property type="match status" value="1"/>
</dbReference>